<evidence type="ECO:0000313" key="4">
    <source>
        <dbReference type="EMBL" id="ACC71223.1"/>
    </source>
</evidence>
<evidence type="ECO:0000259" key="3">
    <source>
        <dbReference type="Pfam" id="PF03713"/>
    </source>
</evidence>
<dbReference type="STRING" id="391038.Bphy_2045"/>
<dbReference type="PANTHER" id="PTHR36933:SF1">
    <property type="entry name" value="SLL0788 PROTEIN"/>
    <property type="match status" value="1"/>
</dbReference>
<dbReference type="PANTHER" id="PTHR36933">
    <property type="entry name" value="SLL0788 PROTEIN"/>
    <property type="match status" value="1"/>
</dbReference>
<protein>
    <recommendedName>
        <fullName evidence="3">DUF305 domain-containing protein</fullName>
    </recommendedName>
</protein>
<dbReference type="Proteomes" id="UP000001192">
    <property type="component" value="Chromosome 1"/>
</dbReference>
<evidence type="ECO:0000256" key="2">
    <source>
        <dbReference type="SAM" id="SignalP"/>
    </source>
</evidence>
<evidence type="ECO:0000256" key="1">
    <source>
        <dbReference type="SAM" id="MobiDB-lite"/>
    </source>
</evidence>
<feature type="signal peptide" evidence="2">
    <location>
        <begin position="1"/>
        <end position="27"/>
    </location>
</feature>
<dbReference type="eggNOG" id="COG3544">
    <property type="taxonomic scope" value="Bacteria"/>
</dbReference>
<dbReference type="InterPro" id="IPR005183">
    <property type="entry name" value="DUF305_CopM-like"/>
</dbReference>
<gene>
    <name evidence="4" type="ordered locus">Bphy_2045</name>
</gene>
<organism evidence="4 5">
    <name type="scientific">Paraburkholderia phymatum (strain DSM 17167 / CIP 108236 / LMG 21445 / STM815)</name>
    <name type="common">Burkholderia phymatum</name>
    <dbReference type="NCBI Taxonomy" id="391038"/>
    <lineage>
        <taxon>Bacteria</taxon>
        <taxon>Pseudomonadati</taxon>
        <taxon>Pseudomonadota</taxon>
        <taxon>Betaproteobacteria</taxon>
        <taxon>Burkholderiales</taxon>
        <taxon>Burkholderiaceae</taxon>
        <taxon>Paraburkholderia</taxon>
    </lineage>
</organism>
<dbReference type="KEGG" id="bph:Bphy_2045"/>
<dbReference type="EMBL" id="CP001043">
    <property type="protein sequence ID" value="ACC71223.1"/>
    <property type="molecule type" value="Genomic_DNA"/>
</dbReference>
<accession>B2JDR3</accession>
<reference evidence="5" key="1">
    <citation type="journal article" date="2014" name="Stand. Genomic Sci.">
        <title>Complete genome sequence of Burkholderia phymatum STM815(T), a broad host range and efficient nitrogen-fixing symbiont of Mimosa species.</title>
        <authorList>
            <person name="Moulin L."/>
            <person name="Klonowska A."/>
            <person name="Caroline B."/>
            <person name="Booth K."/>
            <person name="Vriezen J.A."/>
            <person name="Melkonian R."/>
            <person name="James E.K."/>
            <person name="Young J.P."/>
            <person name="Bena G."/>
            <person name="Hauser L."/>
            <person name="Land M."/>
            <person name="Kyrpides N."/>
            <person name="Bruce D."/>
            <person name="Chain P."/>
            <person name="Copeland A."/>
            <person name="Pitluck S."/>
            <person name="Woyke T."/>
            <person name="Lizotte-Waniewski M."/>
            <person name="Bristow J."/>
            <person name="Riley M."/>
        </authorList>
    </citation>
    <scope>NUCLEOTIDE SEQUENCE [LARGE SCALE GENOMIC DNA]</scope>
    <source>
        <strain evidence="5">DSM 17167 / CIP 108236 / LMG 21445 / STM815</strain>
    </source>
</reference>
<keyword evidence="2" id="KW-0732">Signal</keyword>
<dbReference type="OrthoDB" id="8603558at2"/>
<feature type="compositionally biased region" description="Polar residues" evidence="1">
    <location>
        <begin position="38"/>
        <end position="50"/>
    </location>
</feature>
<feature type="chain" id="PRO_5002779247" description="DUF305 domain-containing protein" evidence="2">
    <location>
        <begin position="28"/>
        <end position="132"/>
    </location>
</feature>
<feature type="domain" description="DUF305" evidence="3">
    <location>
        <begin position="38"/>
        <end position="125"/>
    </location>
</feature>
<feature type="region of interest" description="Disordered" evidence="1">
    <location>
        <begin position="29"/>
        <end position="51"/>
    </location>
</feature>
<dbReference type="InterPro" id="IPR012347">
    <property type="entry name" value="Ferritin-like"/>
</dbReference>
<dbReference type="AlphaFoldDB" id="B2JDR3"/>
<name>B2JDR3_PARP8</name>
<dbReference type="Gene3D" id="1.20.1260.10">
    <property type="match status" value="1"/>
</dbReference>
<dbReference type="Pfam" id="PF03713">
    <property type="entry name" value="DUF305"/>
    <property type="match status" value="1"/>
</dbReference>
<evidence type="ECO:0000313" key="5">
    <source>
        <dbReference type="Proteomes" id="UP000001192"/>
    </source>
</evidence>
<keyword evidence="5" id="KW-1185">Reference proteome</keyword>
<dbReference type="RefSeq" id="WP_012401430.1">
    <property type="nucleotide sequence ID" value="NC_010622.1"/>
</dbReference>
<dbReference type="HOGENOM" id="CLU_074343_4_0_4"/>
<sequence precursor="true">MKDRFANRTLAVCAFACLGLTTGIASAQQGASMPGMDMNSSSAAEASGSTPAFKAADHKMMQHMQAPSYTGDADKDFVAHMIPHHQGAIDMAEVELKYGKDPEIKKLARNIVKAQKEEIALMQRWQAKHGGK</sequence>
<proteinExistence type="predicted"/>